<keyword evidence="1" id="KW-0812">Transmembrane</keyword>
<keyword evidence="1" id="KW-1133">Transmembrane helix</keyword>
<comment type="caution">
    <text evidence="2">The sequence shown here is derived from an EMBL/GenBank/DDBJ whole genome shotgun (WGS) entry which is preliminary data.</text>
</comment>
<dbReference type="EMBL" id="AHFG01000091">
    <property type="protein sequence ID" value="EJR63048.1"/>
    <property type="molecule type" value="Genomic_DNA"/>
</dbReference>
<name>A0A9W5KR87_BACCE</name>
<sequence length="51" mass="5764">MEDNCRGNTNSIDVGYVKSVKRLSCCFLEYVFMSLFCIILIEGANLLPQSK</sequence>
<proteinExistence type="predicted"/>
<gene>
    <name evidence="2" type="ORF">IK5_05892</name>
</gene>
<dbReference type="AlphaFoldDB" id="A0A9W5KR87"/>
<evidence type="ECO:0000313" key="2">
    <source>
        <dbReference type="EMBL" id="EJR63048.1"/>
    </source>
</evidence>
<protein>
    <submittedName>
        <fullName evidence="2">Uncharacterized protein</fullName>
    </submittedName>
</protein>
<evidence type="ECO:0000313" key="3">
    <source>
        <dbReference type="Proteomes" id="UP000006967"/>
    </source>
</evidence>
<dbReference type="Proteomes" id="UP000006967">
    <property type="component" value="Unassembled WGS sequence"/>
</dbReference>
<reference evidence="2 3" key="1">
    <citation type="submission" date="2012-04" db="EMBL/GenBank/DDBJ databases">
        <title>The Genome Sequence of Bacillus cereus VD154.</title>
        <authorList>
            <consortium name="The Broad Institute Genome Sequencing Platform"/>
            <consortium name="The Broad Institute Genome Sequencing Center for Infectious Disease"/>
            <person name="Feldgarden M."/>
            <person name="Van der Auwera G.A."/>
            <person name="Mahillon J."/>
            <person name="Duprez V."/>
            <person name="Timmery S."/>
            <person name="Mattelet C."/>
            <person name="Dierick K."/>
            <person name="Sun M."/>
            <person name="Yu Z."/>
            <person name="Zhu L."/>
            <person name="Hu X."/>
            <person name="Shank E.B."/>
            <person name="Swiecicka I."/>
            <person name="Hansen B.M."/>
            <person name="Andrup L."/>
            <person name="Young S.K."/>
            <person name="Zeng Q."/>
            <person name="Gargeya S."/>
            <person name="Fitzgerald M."/>
            <person name="Haas B."/>
            <person name="Abouelleil A."/>
            <person name="Alvarado L."/>
            <person name="Arachchi H.M."/>
            <person name="Berlin A."/>
            <person name="Chapman S.B."/>
            <person name="Goldberg J."/>
            <person name="Griggs A."/>
            <person name="Gujja S."/>
            <person name="Hansen M."/>
            <person name="Howarth C."/>
            <person name="Imamovic A."/>
            <person name="Larimer J."/>
            <person name="McCowen C."/>
            <person name="Montmayeur A."/>
            <person name="Murphy C."/>
            <person name="Neiman D."/>
            <person name="Pearson M."/>
            <person name="Priest M."/>
            <person name="Roberts A."/>
            <person name="Saif S."/>
            <person name="Shea T."/>
            <person name="Sisk P."/>
            <person name="Sykes S."/>
            <person name="Wortman J."/>
            <person name="Nusbaum C."/>
            <person name="Birren B."/>
        </authorList>
    </citation>
    <scope>NUCLEOTIDE SEQUENCE [LARGE SCALE GENOMIC DNA]</scope>
    <source>
        <strain evidence="2 3">VD154</strain>
    </source>
</reference>
<accession>A0A9W5KR87</accession>
<evidence type="ECO:0000256" key="1">
    <source>
        <dbReference type="SAM" id="Phobius"/>
    </source>
</evidence>
<organism evidence="2 3">
    <name type="scientific">Bacillus cereus VD154</name>
    <dbReference type="NCBI Taxonomy" id="1053238"/>
    <lineage>
        <taxon>Bacteria</taxon>
        <taxon>Bacillati</taxon>
        <taxon>Bacillota</taxon>
        <taxon>Bacilli</taxon>
        <taxon>Bacillales</taxon>
        <taxon>Bacillaceae</taxon>
        <taxon>Bacillus</taxon>
        <taxon>Bacillus cereus group</taxon>
    </lineage>
</organism>
<keyword evidence="1" id="KW-0472">Membrane</keyword>
<feature type="transmembrane region" description="Helical" evidence="1">
    <location>
        <begin position="27"/>
        <end position="47"/>
    </location>
</feature>